<dbReference type="PANTHER" id="PTHR24418">
    <property type="entry name" value="TYROSINE-PROTEIN KINASE"/>
    <property type="match status" value="1"/>
</dbReference>
<feature type="region of interest" description="Disordered" evidence="3">
    <location>
        <begin position="1824"/>
        <end position="1876"/>
    </location>
</feature>
<dbReference type="Gene3D" id="1.10.510.10">
    <property type="entry name" value="Transferase(Phosphotransferase) domain 1"/>
    <property type="match status" value="2"/>
</dbReference>
<feature type="compositionally biased region" description="Polar residues" evidence="3">
    <location>
        <begin position="1586"/>
        <end position="1602"/>
    </location>
</feature>
<evidence type="ECO:0000313" key="6">
    <source>
        <dbReference type="Proteomes" id="UP001519460"/>
    </source>
</evidence>
<dbReference type="InterPro" id="IPR011009">
    <property type="entry name" value="Kinase-like_dom_sf"/>
</dbReference>
<evidence type="ECO:0000256" key="1">
    <source>
        <dbReference type="ARBA" id="ARBA00022741"/>
    </source>
</evidence>
<dbReference type="EMBL" id="JACVVK020000105">
    <property type="protein sequence ID" value="KAK7492229.1"/>
    <property type="molecule type" value="Genomic_DNA"/>
</dbReference>
<keyword evidence="2" id="KW-0067">ATP-binding</keyword>
<feature type="compositionally biased region" description="Gly residues" evidence="3">
    <location>
        <begin position="158"/>
        <end position="167"/>
    </location>
</feature>
<keyword evidence="6" id="KW-1185">Reference proteome</keyword>
<feature type="region of interest" description="Disordered" evidence="3">
    <location>
        <begin position="77"/>
        <end position="168"/>
    </location>
</feature>
<feature type="compositionally biased region" description="Polar residues" evidence="3">
    <location>
        <begin position="1646"/>
        <end position="1660"/>
    </location>
</feature>
<protein>
    <recommendedName>
        <fullName evidence="4">Protein kinase domain-containing protein</fullName>
    </recommendedName>
</protein>
<feature type="compositionally biased region" description="Low complexity" evidence="3">
    <location>
        <begin position="143"/>
        <end position="157"/>
    </location>
</feature>
<dbReference type="PROSITE" id="PS50011">
    <property type="entry name" value="PROTEIN_KINASE_DOM"/>
    <property type="match status" value="2"/>
</dbReference>
<sequence>MEDKIKWPIPPALLLTAGTVARRGGGRLDSGPIQNATMENIGVATITSTQNNAEQNQTASNNNPLQSSTARLPQEATMGDNAAARPTNSNASTPDNVERSQTASLSNPSASSTTVQSQRRPADENDQPAHLVVENDDSDEDNSAGSFGVSVAASNAGSGRGSDGAGNGRLAVTNPSECSGSSCSSHTSCSSNLEYPPVRDHFVDAENLRRPDPKNLSTPRVSFDCIKPDETLASLTLTELLERYRKNEDERDRIRQTLLTKKLPVLAEKGNVEELSQVLHVRDNILQNAAANIMEKLLLKHKHCEDSAKTDVVLLAVENIHKAWLQMCDDDGQVRVFSNLLYLAVSALLTRCPPPTLEKCSSFIVSSKQQKKQKQANDNAKQARIKAMHQFFDSFKDELGKASSFPTWANMETCARKERTKSPSNCQLIVYAYTLLNEVSSHGWSSSSVALLEGIHDLHETSTRTGKHQFPAEVRAAFDFFLVRGFVTLLNTTFKEDMSQVGEQRCDHTKCIADLLDEIIRGVNADEQKYLTKEIRSLAFHSSCDVRKKAISLLEDSNHTMKRLAFSLMEEDLRVAGFQTEESLDNEDVAEENTDNIKPRCAWHTITGTMSDKPVVATVYVPTKADCMAKGKLKTCIATHQASKEQCPKLSQKFAEESAKKERNMNALRRFSHKCPNLLQPIAYKYKPFPYYITEPVENRRLIGYLLKHRAAQRWLDSSVLKHLCQEIVQVATFLADRDTVTRDITAYNMIVDTEDNVYSARGSPSGFLTTTCHVKLADLGLAHEFRNNNALYHDTEIRPVRDQGPIPSRWVAPEALIGGRHTDKSMVYSVGCVMYELWTHGCQPFTSYDTTMSTEEILIKMYSDASSVPLHQWPCIPGDVYSLIKRCTHPDPDQRPSLKDIPAELHKIGRGVETEDPDLDAALGLEDMYPSLSPDQVKRKHVPETGVPAGLQALIDAGKRSELYSNTRKSAWISYGSGVVTDEELYTSDWMKITHRGDSTVVEELVPRTFTQEIKPSLEANELPGIPWLSDKIIQTQGQHVHVEREYPLSVDLQTAARKGWLWETHHDQREEREEDVYDQPDGPRGPKYLVSFASLARSVACLNEQGFCHRDIRAKNVLVNCQTGQATLARIGRMCRMPSAPGSPSFVLGDQFPDSLRWAPKEVLLSGQYSPPSDVFSLATTMYEVFWTREEAQRDPTATERSFAPCNRIRKEQMLDFVRENSALPPVAGCPDWLYCLILDCRHPDPTKRPTARDVLDRLEEQITSGPMLEPFFSHIQSGPDPAAESGELQDETPVLFRRKKKRTKLPRPARYIREKLRARTQKTKSKRKVTVDTSYNPHLTEEETTLKTVEPPSSDNLCAVREGPYAEYKPEDLHASIYQDLCQPSPEKAAKMEEGGPENFEPEARQAAQDASEETRGANGVTSACANTCMHPGNVPYQRLFPREASTSCRPTGMRKKKTVAFYQHPTPCQDNVQQDLLHTELNQHSHRLWRHSEALPRIQFENQQLVGSRRVRSSTKVTELESVLEEKEGCPLYFAREETKGREGEHDSYLEEEDVAGTDGKRDQVCETSIGEEHLQAHAKSFSYSDESNRWSPPSQNHAVGEITDVYDDLPTPPPPPVSTEWHFGQRRSASETPVAVEGKVQSASSFAHHGTSQFSPKRFKPSGRTQPKEADDGYEVPVSTEAQMRKACGSVKGRKKLRDAHSAGAENGAPLDFNTRQGNSPSAVRPKHLEERPQSSHPPAGVCAGSGHNSGVEEISEDDSDDAEYVDDVEEFFGGLPKCDVTAIAPELCSEKKTEDSHVNFSLEETEIADDDNKKAREVPKRAHNTRMTEKCATPAVSTRRGRGQGTASSRHLKERPQSQYHPVGLSASSGRSSALGEIYENDVYVDDIYVGDEEEVYENLSECGVTAVVPGLLSEEKTEACDVNASSRLTEGADDISGRGKTRNVPQTCPQHTHGIRHLEEHPHTEDPRTGVAASYEQNSMEEDIYEIPECGIAPPVPRPSSVEVSYVDAFSSFPHQGAWSEIEDVYEIPDTDEACNTCSPLCAAAPRLNCTAESESVGMPSENDDQDYDGLTCGRPTNAKCFVSSAQWNPQTKSSAQTVVAGNTLAKCRTPTLSPTSDKQVELSMTCRANFRHGNHRNHKELHATDEPAGPDSVSDLGTNTLDEAAMEEMESFYDEIRPSGVVNWRESYNPLYESDLSATSVSDGQIPTVQWVHPVTADVCSLCPRGSGDAEEDDHYDKVLY</sequence>
<gene>
    <name evidence="5" type="ORF">BaRGS_00016526</name>
</gene>
<evidence type="ECO:0000259" key="4">
    <source>
        <dbReference type="PROSITE" id="PS50011"/>
    </source>
</evidence>
<keyword evidence="1" id="KW-0547">Nucleotide-binding</keyword>
<feature type="compositionally biased region" description="Polar residues" evidence="3">
    <location>
        <begin position="86"/>
        <end position="119"/>
    </location>
</feature>
<reference evidence="5 6" key="1">
    <citation type="journal article" date="2023" name="Sci. Data">
        <title>Genome assembly of the Korean intertidal mud-creeper Batillaria attramentaria.</title>
        <authorList>
            <person name="Patra A.K."/>
            <person name="Ho P.T."/>
            <person name="Jun S."/>
            <person name="Lee S.J."/>
            <person name="Kim Y."/>
            <person name="Won Y.J."/>
        </authorList>
    </citation>
    <scope>NUCLEOTIDE SEQUENCE [LARGE SCALE GENOMIC DNA]</scope>
    <source>
        <strain evidence="5">Wonlab-2016</strain>
    </source>
</reference>
<feature type="region of interest" description="Disordered" evidence="3">
    <location>
        <begin position="1584"/>
        <end position="1603"/>
    </location>
</feature>
<evidence type="ECO:0000256" key="2">
    <source>
        <dbReference type="ARBA" id="ARBA00022840"/>
    </source>
</evidence>
<feature type="domain" description="Protein kinase" evidence="4">
    <location>
        <begin position="622"/>
        <end position="910"/>
    </location>
</feature>
<dbReference type="InterPro" id="IPR008266">
    <property type="entry name" value="Tyr_kinase_AS"/>
</dbReference>
<proteinExistence type="predicted"/>
<evidence type="ECO:0000313" key="5">
    <source>
        <dbReference type="EMBL" id="KAK7492229.1"/>
    </source>
</evidence>
<dbReference type="InterPro" id="IPR020635">
    <property type="entry name" value="Tyr_kinase_cat_dom"/>
</dbReference>
<dbReference type="SMART" id="SM00219">
    <property type="entry name" value="TyrKc"/>
    <property type="match status" value="1"/>
</dbReference>
<feature type="domain" description="Protein kinase" evidence="4">
    <location>
        <begin position="950"/>
        <end position="1275"/>
    </location>
</feature>
<evidence type="ECO:0000256" key="3">
    <source>
        <dbReference type="SAM" id="MobiDB-lite"/>
    </source>
</evidence>
<feature type="region of interest" description="Disordered" evidence="3">
    <location>
        <begin position="2143"/>
        <end position="2165"/>
    </location>
</feature>
<dbReference type="Pfam" id="PF07714">
    <property type="entry name" value="PK_Tyr_Ser-Thr"/>
    <property type="match status" value="2"/>
</dbReference>
<feature type="region of interest" description="Disordered" evidence="3">
    <location>
        <begin position="1545"/>
        <end position="1565"/>
    </location>
</feature>
<organism evidence="5 6">
    <name type="scientific">Batillaria attramentaria</name>
    <dbReference type="NCBI Taxonomy" id="370345"/>
    <lineage>
        <taxon>Eukaryota</taxon>
        <taxon>Metazoa</taxon>
        <taxon>Spiralia</taxon>
        <taxon>Lophotrochozoa</taxon>
        <taxon>Mollusca</taxon>
        <taxon>Gastropoda</taxon>
        <taxon>Caenogastropoda</taxon>
        <taxon>Sorbeoconcha</taxon>
        <taxon>Cerithioidea</taxon>
        <taxon>Batillariidae</taxon>
        <taxon>Batillaria</taxon>
    </lineage>
</organism>
<feature type="region of interest" description="Disordered" evidence="3">
    <location>
        <begin position="1609"/>
        <end position="1769"/>
    </location>
</feature>
<dbReference type="InterPro" id="IPR050198">
    <property type="entry name" value="Non-receptor_tyrosine_kinases"/>
</dbReference>
<comment type="caution">
    <text evidence="5">The sequence shown here is derived from an EMBL/GenBank/DDBJ whole genome shotgun (WGS) entry which is preliminary data.</text>
</comment>
<dbReference type="InterPro" id="IPR000719">
    <property type="entry name" value="Prot_kinase_dom"/>
</dbReference>
<name>A0ABD0KYH4_9CAEN</name>
<dbReference type="SUPFAM" id="SSF56112">
    <property type="entry name" value="Protein kinase-like (PK-like)"/>
    <property type="match status" value="2"/>
</dbReference>
<dbReference type="PROSITE" id="PS00109">
    <property type="entry name" value="PROTEIN_KINASE_TYR"/>
    <property type="match status" value="1"/>
</dbReference>
<accession>A0ABD0KYH4</accession>
<dbReference type="GO" id="GO:0005524">
    <property type="term" value="F:ATP binding"/>
    <property type="evidence" value="ECO:0007669"/>
    <property type="project" value="UniProtKB-KW"/>
</dbReference>
<feature type="compositionally biased region" description="Acidic residues" evidence="3">
    <location>
        <begin position="1759"/>
        <end position="1769"/>
    </location>
</feature>
<dbReference type="InterPro" id="IPR001245">
    <property type="entry name" value="Ser-Thr/Tyr_kinase_cat_dom"/>
</dbReference>
<dbReference type="Proteomes" id="UP001519460">
    <property type="component" value="Unassembled WGS sequence"/>
</dbReference>